<keyword evidence="1" id="KW-0436">Ligase</keyword>
<sequence length="261" mass="27076">MPIARRGPEPDVLRFAVTGSTNADALRQARKGRAADAWFVAEEQNGGRGRHGRHWTSARGGLYATRLLVLDLPLQNLVGLTLVAGIAVYDTAASHLAGKSEPGLMLKWPNDLLANGAKLAGILIETESLGARGTAIAIGVGLNVANPLSGDAAKATSLSLLGGTKDVGAVFSTLGHALAEQLMVWDASRGFAAVAAAWERRAMAVGTPTQVRLPNGAIKGTYAGLDSTGGLRLRLASGAIRAIHAGEITLAPVERRTRSQP</sequence>
<dbReference type="AlphaFoldDB" id="A0A3B0TNR1"/>
<dbReference type="InterPro" id="IPR045864">
    <property type="entry name" value="aa-tRNA-synth_II/BPL/LPL"/>
</dbReference>
<dbReference type="PANTHER" id="PTHR12835">
    <property type="entry name" value="BIOTIN PROTEIN LIGASE"/>
    <property type="match status" value="1"/>
</dbReference>
<gene>
    <name evidence="5" type="ORF">MNBD_ALPHA09-659</name>
</gene>
<organism evidence="5">
    <name type="scientific">hydrothermal vent metagenome</name>
    <dbReference type="NCBI Taxonomy" id="652676"/>
    <lineage>
        <taxon>unclassified sequences</taxon>
        <taxon>metagenomes</taxon>
        <taxon>ecological metagenomes</taxon>
    </lineage>
</organism>
<evidence type="ECO:0000256" key="2">
    <source>
        <dbReference type="ARBA" id="ARBA00022741"/>
    </source>
</evidence>
<dbReference type="EMBL" id="UOEM01000066">
    <property type="protein sequence ID" value="VAW13839.1"/>
    <property type="molecule type" value="Genomic_DNA"/>
</dbReference>
<evidence type="ECO:0000259" key="4">
    <source>
        <dbReference type="PROSITE" id="PS51733"/>
    </source>
</evidence>
<protein>
    <recommendedName>
        <fullName evidence="4">BPL/LPL catalytic domain-containing protein</fullName>
    </recommendedName>
</protein>
<dbReference type="GO" id="GO:0005737">
    <property type="term" value="C:cytoplasm"/>
    <property type="evidence" value="ECO:0007669"/>
    <property type="project" value="TreeGrafter"/>
</dbReference>
<evidence type="ECO:0000256" key="1">
    <source>
        <dbReference type="ARBA" id="ARBA00022598"/>
    </source>
</evidence>
<keyword evidence="3" id="KW-0067">ATP-binding</keyword>
<dbReference type="InterPro" id="IPR004408">
    <property type="entry name" value="Biotin_CoA_COase_ligase"/>
</dbReference>
<dbReference type="PANTHER" id="PTHR12835:SF5">
    <property type="entry name" value="BIOTIN--PROTEIN LIGASE"/>
    <property type="match status" value="1"/>
</dbReference>
<dbReference type="InterPro" id="IPR004143">
    <property type="entry name" value="BPL_LPL_catalytic"/>
</dbReference>
<accession>A0A3B0TNR1</accession>
<dbReference type="GO" id="GO:0004077">
    <property type="term" value="F:biotin--[biotin carboxyl-carrier protein] ligase activity"/>
    <property type="evidence" value="ECO:0007669"/>
    <property type="project" value="InterPro"/>
</dbReference>
<reference evidence="5" key="1">
    <citation type="submission" date="2018-06" db="EMBL/GenBank/DDBJ databases">
        <authorList>
            <person name="Zhirakovskaya E."/>
        </authorList>
    </citation>
    <scope>NUCLEOTIDE SEQUENCE</scope>
</reference>
<dbReference type="PROSITE" id="PS51733">
    <property type="entry name" value="BPL_LPL_CATALYTIC"/>
    <property type="match status" value="1"/>
</dbReference>
<dbReference type="Pfam" id="PF03099">
    <property type="entry name" value="BPL_LplA_LipB"/>
    <property type="match status" value="1"/>
</dbReference>
<proteinExistence type="predicted"/>
<name>A0A3B0TNR1_9ZZZZ</name>
<dbReference type="InterPro" id="IPR008988">
    <property type="entry name" value="Transcriptional_repressor_C"/>
</dbReference>
<dbReference type="NCBIfam" id="TIGR00121">
    <property type="entry name" value="birA_ligase"/>
    <property type="match status" value="1"/>
</dbReference>
<dbReference type="Pfam" id="PF02237">
    <property type="entry name" value="BPL_C"/>
    <property type="match status" value="1"/>
</dbReference>
<dbReference type="GO" id="GO:0005524">
    <property type="term" value="F:ATP binding"/>
    <property type="evidence" value="ECO:0007669"/>
    <property type="project" value="UniProtKB-KW"/>
</dbReference>
<dbReference type="InterPro" id="IPR003142">
    <property type="entry name" value="BPL_C"/>
</dbReference>
<feature type="domain" description="BPL/LPL catalytic" evidence="4">
    <location>
        <begin position="7"/>
        <end position="186"/>
    </location>
</feature>
<dbReference type="CDD" id="cd16442">
    <property type="entry name" value="BPL"/>
    <property type="match status" value="1"/>
</dbReference>
<dbReference type="Gene3D" id="2.30.30.100">
    <property type="match status" value="1"/>
</dbReference>
<dbReference type="SUPFAM" id="SSF55681">
    <property type="entry name" value="Class II aaRS and biotin synthetases"/>
    <property type="match status" value="1"/>
</dbReference>
<evidence type="ECO:0000256" key="3">
    <source>
        <dbReference type="ARBA" id="ARBA00022840"/>
    </source>
</evidence>
<evidence type="ECO:0000313" key="5">
    <source>
        <dbReference type="EMBL" id="VAW13839.1"/>
    </source>
</evidence>
<dbReference type="SUPFAM" id="SSF50037">
    <property type="entry name" value="C-terminal domain of transcriptional repressors"/>
    <property type="match status" value="1"/>
</dbReference>
<keyword evidence="2" id="KW-0547">Nucleotide-binding</keyword>
<dbReference type="Gene3D" id="3.30.930.10">
    <property type="entry name" value="Bira Bifunctional Protein, Domain 2"/>
    <property type="match status" value="1"/>
</dbReference>